<keyword evidence="2" id="KW-1185">Reference proteome</keyword>
<dbReference type="EnsemblMetazoa" id="PPA46093.1">
    <property type="protein sequence ID" value="PPA46093.1"/>
    <property type="gene ID" value="WBGene00284462"/>
</dbReference>
<accession>A0A2A6BWP7</accession>
<proteinExistence type="predicted"/>
<name>A0A2A6BWP7_PRIPA</name>
<accession>A0A8R1V6U8</accession>
<dbReference type="AlphaFoldDB" id="A0A2A6BWP7"/>
<gene>
    <name evidence="1" type="primary">WBGene00284462</name>
</gene>
<sequence>MRNELSSIVVVPRVIDDFHTADSDPLIYNGDQTRSCDERSVKIEDMKRSHAAGVSSTLAERAKLLERHNSCAERRPGNVATLHLINYNAYRVPGHEFMSIATKSGIWRAIPKRVSRHDTLPVFEY</sequence>
<evidence type="ECO:0000313" key="1">
    <source>
        <dbReference type="EnsemblMetazoa" id="PPA46093.1"/>
    </source>
</evidence>
<evidence type="ECO:0000313" key="2">
    <source>
        <dbReference type="Proteomes" id="UP000005239"/>
    </source>
</evidence>
<protein>
    <submittedName>
        <fullName evidence="1">Uncharacterized protein</fullName>
    </submittedName>
</protein>
<reference evidence="2" key="1">
    <citation type="journal article" date="2008" name="Nat. Genet.">
        <title>The Pristionchus pacificus genome provides a unique perspective on nematode lifestyle and parasitism.</title>
        <authorList>
            <person name="Dieterich C."/>
            <person name="Clifton S.W."/>
            <person name="Schuster L.N."/>
            <person name="Chinwalla A."/>
            <person name="Delehaunty K."/>
            <person name="Dinkelacker I."/>
            <person name="Fulton L."/>
            <person name="Fulton R."/>
            <person name="Godfrey J."/>
            <person name="Minx P."/>
            <person name="Mitreva M."/>
            <person name="Roeseler W."/>
            <person name="Tian H."/>
            <person name="Witte H."/>
            <person name="Yang S.P."/>
            <person name="Wilson R.K."/>
            <person name="Sommer R.J."/>
        </authorList>
    </citation>
    <scope>NUCLEOTIDE SEQUENCE [LARGE SCALE GENOMIC DNA]</scope>
    <source>
        <strain evidence="2">PS312</strain>
    </source>
</reference>
<organism evidence="1 2">
    <name type="scientific">Pristionchus pacificus</name>
    <name type="common">Parasitic nematode worm</name>
    <dbReference type="NCBI Taxonomy" id="54126"/>
    <lineage>
        <taxon>Eukaryota</taxon>
        <taxon>Metazoa</taxon>
        <taxon>Ecdysozoa</taxon>
        <taxon>Nematoda</taxon>
        <taxon>Chromadorea</taxon>
        <taxon>Rhabditida</taxon>
        <taxon>Rhabditina</taxon>
        <taxon>Diplogasteromorpha</taxon>
        <taxon>Diplogasteroidea</taxon>
        <taxon>Neodiplogasteridae</taxon>
        <taxon>Pristionchus</taxon>
    </lineage>
</organism>
<reference evidence="1" key="2">
    <citation type="submission" date="2022-06" db="UniProtKB">
        <authorList>
            <consortium name="EnsemblMetazoa"/>
        </authorList>
    </citation>
    <scope>IDENTIFICATION</scope>
    <source>
        <strain evidence="1">PS312</strain>
    </source>
</reference>
<dbReference type="Proteomes" id="UP000005239">
    <property type="component" value="Unassembled WGS sequence"/>
</dbReference>